<keyword evidence="3" id="KW-1185">Reference proteome</keyword>
<keyword evidence="1" id="KW-0732">Signal</keyword>
<accession>A0A3M0M3E3</accession>
<dbReference type="RefSeq" id="WP_122113972.1">
    <property type="nucleotide sequence ID" value="NZ_QOKZ01000010.1"/>
</dbReference>
<reference evidence="2 3" key="1">
    <citation type="submission" date="2018-07" db="EMBL/GenBank/DDBJ databases">
        <authorList>
            <person name="Zhang Y."/>
            <person name="Wang L."/>
            <person name="Ma S."/>
        </authorList>
    </citation>
    <scope>NUCLEOTIDE SEQUENCE [LARGE SCALE GENOMIC DNA]</scope>
    <source>
        <strain evidence="2 3">4-2</strain>
    </source>
</reference>
<dbReference type="AlphaFoldDB" id="A0A3M0M3E3"/>
<feature type="chain" id="PRO_5018261103" evidence="1">
    <location>
        <begin position="24"/>
        <end position="114"/>
    </location>
</feature>
<gene>
    <name evidence="2" type="ORF">C9E81_19195</name>
</gene>
<proteinExistence type="predicted"/>
<evidence type="ECO:0000313" key="2">
    <source>
        <dbReference type="EMBL" id="RMC32001.1"/>
    </source>
</evidence>
<comment type="caution">
    <text evidence="2">The sequence shown here is derived from an EMBL/GenBank/DDBJ whole genome shotgun (WGS) entry which is preliminary data.</text>
</comment>
<sequence length="114" mass="12485">MRHAVITLAVAAAMAAPAGWAQAVNDYPTNARAEYVFACMATNGQNRDMLDRCSCAIDQIASVLSYEDYVGAETVLRMRQVTGERASMFKGMAQMTDIVARLRRAEAEAEILCF</sequence>
<dbReference type="Proteomes" id="UP000273516">
    <property type="component" value="Unassembled WGS sequence"/>
</dbReference>
<organism evidence="2 3">
    <name type="scientific">Paracoccus alkanivorans</name>
    <dbReference type="NCBI Taxonomy" id="2116655"/>
    <lineage>
        <taxon>Bacteria</taxon>
        <taxon>Pseudomonadati</taxon>
        <taxon>Pseudomonadota</taxon>
        <taxon>Alphaproteobacteria</taxon>
        <taxon>Rhodobacterales</taxon>
        <taxon>Paracoccaceae</taxon>
        <taxon>Paracoccus</taxon>
    </lineage>
</organism>
<name>A0A3M0M3E3_9RHOB</name>
<dbReference type="OrthoDB" id="7277196at2"/>
<feature type="signal peptide" evidence="1">
    <location>
        <begin position="1"/>
        <end position="23"/>
    </location>
</feature>
<dbReference type="EMBL" id="QOKZ01000010">
    <property type="protein sequence ID" value="RMC32001.1"/>
    <property type="molecule type" value="Genomic_DNA"/>
</dbReference>
<evidence type="ECO:0000256" key="1">
    <source>
        <dbReference type="SAM" id="SignalP"/>
    </source>
</evidence>
<evidence type="ECO:0000313" key="3">
    <source>
        <dbReference type="Proteomes" id="UP000273516"/>
    </source>
</evidence>
<protein>
    <submittedName>
        <fullName evidence="2">Uncharacterized protein</fullName>
    </submittedName>
</protein>